<proteinExistence type="predicted"/>
<organism evidence="1 2">
    <name type="scientific">Leptomonas seymouri</name>
    <dbReference type="NCBI Taxonomy" id="5684"/>
    <lineage>
        <taxon>Eukaryota</taxon>
        <taxon>Discoba</taxon>
        <taxon>Euglenozoa</taxon>
        <taxon>Kinetoplastea</taxon>
        <taxon>Metakinetoplastina</taxon>
        <taxon>Trypanosomatida</taxon>
        <taxon>Trypanosomatidae</taxon>
        <taxon>Leishmaniinae</taxon>
        <taxon>Leptomonas</taxon>
    </lineage>
</organism>
<accession>A0A0N1PDG6</accession>
<reference evidence="1 2" key="1">
    <citation type="journal article" date="2015" name="PLoS Pathog.">
        <title>Leptomonas seymouri: Adaptations to the Dixenous Life Cycle Analyzed by Genome Sequencing, Transcriptome Profiling and Co-infection with Leishmania donovani.</title>
        <authorList>
            <person name="Kraeva N."/>
            <person name="Butenko A."/>
            <person name="Hlavacova J."/>
            <person name="Kostygov A."/>
            <person name="Myskova J."/>
            <person name="Grybchuk D."/>
            <person name="Lestinova T."/>
            <person name="Votypka J."/>
            <person name="Volf P."/>
            <person name="Opperdoes F."/>
            <person name="Flegontov P."/>
            <person name="Lukes J."/>
            <person name="Yurchenko V."/>
        </authorList>
    </citation>
    <scope>NUCLEOTIDE SEQUENCE [LARGE SCALE GENOMIC DNA]</scope>
    <source>
        <strain evidence="1 2">ATCC 30220</strain>
    </source>
</reference>
<name>A0A0N1PDG6_LEPSE</name>
<evidence type="ECO:0000313" key="2">
    <source>
        <dbReference type="Proteomes" id="UP000038009"/>
    </source>
</evidence>
<gene>
    <name evidence="1" type="ORF">ABL78_3672</name>
</gene>
<dbReference type="AlphaFoldDB" id="A0A0N1PDG6"/>
<dbReference type="VEuPathDB" id="TriTrypDB:Lsey_0096_0020"/>
<dbReference type="EMBL" id="LJSK01000096">
    <property type="protein sequence ID" value="KPI87235.1"/>
    <property type="molecule type" value="Genomic_DNA"/>
</dbReference>
<keyword evidence="2" id="KW-1185">Reference proteome</keyword>
<comment type="caution">
    <text evidence="1">The sequence shown here is derived from an EMBL/GenBank/DDBJ whole genome shotgun (WGS) entry which is preliminary data.</text>
</comment>
<dbReference type="Proteomes" id="UP000038009">
    <property type="component" value="Unassembled WGS sequence"/>
</dbReference>
<protein>
    <submittedName>
        <fullName evidence="1">Uncharacterized protein</fullName>
    </submittedName>
</protein>
<evidence type="ECO:0000313" key="1">
    <source>
        <dbReference type="EMBL" id="KPI87235.1"/>
    </source>
</evidence>
<sequence length="211" mass="23838">MACFFPSRRHLCFPFHCHYWFSLPFVFCCVHRFGAVATCRGAFFVAHCLLQSKFFFFLILRFTVLGGAGSREVMAPHERRSTPSHVDKLRTSGFVPTGKVRAAPPLFSPLHGRALRRRFMKCTPPQRRAEVNLLVVRKLLLRFPLCSHPLRLPGDAFSTNAAFSYGCCCCGGSCEGFHSAMCVQLSAAEETTAALLLLILYFFLCVHRFDF</sequence>